<name>A0ABX1QSV6_9FLAO</name>
<keyword evidence="2" id="KW-1185">Reference proteome</keyword>
<accession>A0ABX1QSV6</accession>
<evidence type="ECO:0000313" key="1">
    <source>
        <dbReference type="EMBL" id="NMH25297.1"/>
    </source>
</evidence>
<protein>
    <submittedName>
        <fullName evidence="1">Uncharacterized protein</fullName>
    </submittedName>
</protein>
<gene>
    <name evidence="1" type="ORF">G6042_08455</name>
</gene>
<dbReference type="PROSITE" id="PS51257">
    <property type="entry name" value="PROKAR_LIPOPROTEIN"/>
    <property type="match status" value="1"/>
</dbReference>
<proteinExistence type="predicted"/>
<organism evidence="1 2">
    <name type="scientific">Flavobacterium solisilvae</name>
    <dbReference type="NCBI Taxonomy" id="1852019"/>
    <lineage>
        <taxon>Bacteria</taxon>
        <taxon>Pseudomonadati</taxon>
        <taxon>Bacteroidota</taxon>
        <taxon>Flavobacteriia</taxon>
        <taxon>Flavobacteriales</taxon>
        <taxon>Flavobacteriaceae</taxon>
        <taxon>Flavobacterium</taxon>
    </lineage>
</organism>
<comment type="caution">
    <text evidence="1">The sequence shown here is derived from an EMBL/GenBank/DDBJ whole genome shotgun (WGS) entry which is preliminary data.</text>
</comment>
<sequence>MKKLFTIIIALTIIISCSNSDTNEENSNNSPFTIWMGQQTGSTGNFSNLRWMIVLPNGKYFNQLPTEGFINFSENQTGGTWGNFTMNGNSGTFTNQYETLNVNRISNTEMEIVGYTNHIYKLSSVNGLILSGKYNTIPNWSTIPNYPYAPNDFQPMIEFFSDGSFLDFGAFVINFTIPYQYPDRAPGIGTYEINNFTLILNYDDGRIITKAFSGIFNNPVNSSSELVLIGGNPFYNN</sequence>
<evidence type="ECO:0000313" key="2">
    <source>
        <dbReference type="Proteomes" id="UP000767947"/>
    </source>
</evidence>
<dbReference type="EMBL" id="JAAMPT010000206">
    <property type="protein sequence ID" value="NMH25297.1"/>
    <property type="molecule type" value="Genomic_DNA"/>
</dbReference>
<reference evidence="1 2" key="1">
    <citation type="submission" date="2020-02" db="EMBL/GenBank/DDBJ databases">
        <title>Flavobacterium sp. genome.</title>
        <authorList>
            <person name="Jung H.S."/>
            <person name="Baek J.H."/>
            <person name="Jeon C.O."/>
        </authorList>
    </citation>
    <scope>NUCLEOTIDE SEQUENCE [LARGE SCALE GENOMIC DNA]</scope>
    <source>
        <strain evidence="1 2">SE-s27</strain>
    </source>
</reference>
<dbReference type="RefSeq" id="WP_169523869.1">
    <property type="nucleotide sequence ID" value="NZ_JAAMPT010000206.1"/>
</dbReference>
<dbReference type="Proteomes" id="UP000767947">
    <property type="component" value="Unassembled WGS sequence"/>
</dbReference>